<protein>
    <recommendedName>
        <fullName evidence="4">Secreted protein</fullName>
    </recommendedName>
</protein>
<evidence type="ECO:0000256" key="1">
    <source>
        <dbReference type="SAM" id="SignalP"/>
    </source>
</evidence>
<evidence type="ECO:0000313" key="3">
    <source>
        <dbReference type="Proteomes" id="UP000708148"/>
    </source>
</evidence>
<proteinExistence type="predicted"/>
<dbReference type="AlphaFoldDB" id="A0A8S1J8M8"/>
<feature type="signal peptide" evidence="1">
    <location>
        <begin position="1"/>
        <end position="24"/>
    </location>
</feature>
<dbReference type="Proteomes" id="UP000708148">
    <property type="component" value="Unassembled WGS sequence"/>
</dbReference>
<sequence length="105" mass="11941">MLHAGILMMLTAWQWTLQTQCSEADCLTVWIRYGMKLVMSSEISAPASKLVLWRRRSAISRCVVMACRQYADVHVVNEWAGREQEIGFSLPGCQMCFGSVDRHDS</sequence>
<keyword evidence="1" id="KW-0732">Signal</keyword>
<accession>A0A8S1J8M8</accession>
<reference evidence="2" key="1">
    <citation type="submission" date="2020-12" db="EMBL/GenBank/DDBJ databases">
        <authorList>
            <person name="Iha C."/>
        </authorList>
    </citation>
    <scope>NUCLEOTIDE SEQUENCE</scope>
</reference>
<evidence type="ECO:0008006" key="4">
    <source>
        <dbReference type="Google" id="ProtNLM"/>
    </source>
</evidence>
<comment type="caution">
    <text evidence="2">The sequence shown here is derived from an EMBL/GenBank/DDBJ whole genome shotgun (WGS) entry which is preliminary data.</text>
</comment>
<keyword evidence="3" id="KW-1185">Reference proteome</keyword>
<name>A0A8S1J8M8_9CHLO</name>
<evidence type="ECO:0000313" key="2">
    <source>
        <dbReference type="EMBL" id="CAD7703647.1"/>
    </source>
</evidence>
<feature type="chain" id="PRO_5035775070" description="Secreted protein" evidence="1">
    <location>
        <begin position="25"/>
        <end position="105"/>
    </location>
</feature>
<dbReference type="EMBL" id="CAJHUC010002341">
    <property type="protein sequence ID" value="CAD7703647.1"/>
    <property type="molecule type" value="Genomic_DNA"/>
</dbReference>
<organism evidence="2 3">
    <name type="scientific">Ostreobium quekettii</name>
    <dbReference type="NCBI Taxonomy" id="121088"/>
    <lineage>
        <taxon>Eukaryota</taxon>
        <taxon>Viridiplantae</taxon>
        <taxon>Chlorophyta</taxon>
        <taxon>core chlorophytes</taxon>
        <taxon>Ulvophyceae</taxon>
        <taxon>TCBD clade</taxon>
        <taxon>Bryopsidales</taxon>
        <taxon>Ostreobineae</taxon>
        <taxon>Ostreobiaceae</taxon>
        <taxon>Ostreobium</taxon>
    </lineage>
</organism>
<gene>
    <name evidence="2" type="ORF">OSTQU699_LOCUS9004</name>
</gene>